<dbReference type="InterPro" id="IPR007712">
    <property type="entry name" value="RelE/ParE_toxin"/>
</dbReference>
<protein>
    <submittedName>
        <fullName evidence="2">Type II toxin-antitoxin system RelE/ParE family toxin</fullName>
    </submittedName>
</protein>
<dbReference type="EMBL" id="JAIVFQ010000089">
    <property type="protein sequence ID" value="MCC5603717.1"/>
    <property type="molecule type" value="Genomic_DNA"/>
</dbReference>
<sequence>MFEIKKRPQVIRDLIDLATYIAQDNLDVSDRFLTAAEATFKQLAKTPAIGKPSLWY</sequence>
<dbReference type="InterPro" id="IPR035093">
    <property type="entry name" value="RelE/ParE_toxin_dom_sf"/>
</dbReference>
<evidence type="ECO:0000313" key="2">
    <source>
        <dbReference type="EMBL" id="MCC5603717.1"/>
    </source>
</evidence>
<keyword evidence="1" id="KW-1277">Toxin-antitoxin system</keyword>
<reference evidence="2 3" key="1">
    <citation type="journal article" date="2021" name="Microorganisms">
        <title>Genome Evolution of Filamentous Cyanobacterium Nostoc Species: From Facultative Symbiosis to Free Living.</title>
        <authorList>
            <person name="Huo D."/>
            <person name="Li H."/>
            <person name="Cai F."/>
            <person name="Guo X."/>
            <person name="Qiao Z."/>
            <person name="Wang W."/>
            <person name="Yu G."/>
            <person name="Li R."/>
        </authorList>
    </citation>
    <scope>NUCLEOTIDE SEQUENCE [LARGE SCALE GENOMIC DNA]</scope>
    <source>
        <strain evidence="2 3">CHAB 5714</strain>
    </source>
</reference>
<dbReference type="Pfam" id="PF05016">
    <property type="entry name" value="ParE_toxin"/>
    <property type="match status" value="1"/>
</dbReference>
<proteinExistence type="predicted"/>
<dbReference type="Proteomes" id="UP001199525">
    <property type="component" value="Unassembled WGS sequence"/>
</dbReference>
<keyword evidence="3" id="KW-1185">Reference proteome</keyword>
<accession>A0ABS8IHP3</accession>
<organism evidence="2 3">
    <name type="scientific">Nostoc favosum CHAB5714</name>
    <dbReference type="NCBI Taxonomy" id="2780399"/>
    <lineage>
        <taxon>Bacteria</taxon>
        <taxon>Bacillati</taxon>
        <taxon>Cyanobacteriota</taxon>
        <taxon>Cyanophyceae</taxon>
        <taxon>Nostocales</taxon>
        <taxon>Nostocaceae</taxon>
        <taxon>Nostoc</taxon>
        <taxon>Nostoc favosum</taxon>
    </lineage>
</organism>
<name>A0ABS8IHP3_9NOSO</name>
<dbReference type="RefSeq" id="WP_229489491.1">
    <property type="nucleotide sequence ID" value="NZ_JAIVFQ010000089.1"/>
</dbReference>
<comment type="caution">
    <text evidence="2">The sequence shown here is derived from an EMBL/GenBank/DDBJ whole genome shotgun (WGS) entry which is preliminary data.</text>
</comment>
<dbReference type="Gene3D" id="3.30.2310.20">
    <property type="entry name" value="RelE-like"/>
    <property type="match status" value="1"/>
</dbReference>
<gene>
    <name evidence="2" type="ORF">LC586_32230</name>
</gene>
<evidence type="ECO:0000256" key="1">
    <source>
        <dbReference type="ARBA" id="ARBA00022649"/>
    </source>
</evidence>
<evidence type="ECO:0000313" key="3">
    <source>
        <dbReference type="Proteomes" id="UP001199525"/>
    </source>
</evidence>